<name>A0A164T390_9AGAM</name>
<accession>A0A164T390</accession>
<keyword evidence="3" id="KW-1185">Reference proteome</keyword>
<dbReference type="AlphaFoldDB" id="A0A164T390"/>
<feature type="region of interest" description="Disordered" evidence="1">
    <location>
        <begin position="1"/>
        <end position="23"/>
    </location>
</feature>
<evidence type="ECO:0000313" key="3">
    <source>
        <dbReference type="Proteomes" id="UP000076722"/>
    </source>
</evidence>
<evidence type="ECO:0000256" key="1">
    <source>
        <dbReference type="SAM" id="MobiDB-lite"/>
    </source>
</evidence>
<reference evidence="2 3" key="1">
    <citation type="journal article" date="2016" name="Mol. Biol. Evol.">
        <title>Comparative Genomics of Early-Diverging Mushroom-Forming Fungi Provides Insights into the Origins of Lignocellulose Decay Capabilities.</title>
        <authorList>
            <person name="Nagy L.G."/>
            <person name="Riley R."/>
            <person name="Tritt A."/>
            <person name="Adam C."/>
            <person name="Daum C."/>
            <person name="Floudas D."/>
            <person name="Sun H."/>
            <person name="Yadav J.S."/>
            <person name="Pangilinan J."/>
            <person name="Larsson K.H."/>
            <person name="Matsuura K."/>
            <person name="Barry K."/>
            <person name="Labutti K."/>
            <person name="Kuo R."/>
            <person name="Ohm R.A."/>
            <person name="Bhattacharya S.S."/>
            <person name="Shirouzu T."/>
            <person name="Yoshinaga Y."/>
            <person name="Martin F.M."/>
            <person name="Grigoriev I.V."/>
            <person name="Hibbett D.S."/>
        </authorList>
    </citation>
    <scope>NUCLEOTIDE SEQUENCE [LARGE SCALE GENOMIC DNA]</scope>
    <source>
        <strain evidence="2 3">HHB9708</strain>
    </source>
</reference>
<dbReference type="Proteomes" id="UP000076722">
    <property type="component" value="Unassembled WGS sequence"/>
</dbReference>
<organism evidence="2 3">
    <name type="scientific">Sistotremastrum niveocremeum HHB9708</name>
    <dbReference type="NCBI Taxonomy" id="1314777"/>
    <lineage>
        <taxon>Eukaryota</taxon>
        <taxon>Fungi</taxon>
        <taxon>Dikarya</taxon>
        <taxon>Basidiomycota</taxon>
        <taxon>Agaricomycotina</taxon>
        <taxon>Agaricomycetes</taxon>
        <taxon>Sistotremastrales</taxon>
        <taxon>Sistotremastraceae</taxon>
        <taxon>Sertulicium</taxon>
        <taxon>Sertulicium niveocremeum</taxon>
    </lineage>
</organism>
<dbReference type="EMBL" id="KV419412">
    <property type="protein sequence ID" value="KZS92040.1"/>
    <property type="molecule type" value="Genomic_DNA"/>
</dbReference>
<sequence length="151" mass="16931">MALLDSAQANSIPSRLSRPDRERGRKTPLYNIYCLSWETIIPGDRSYASSSHKNLRIGPQASASAYATTSHKTMQFGNCINVLTLSERVTSVIIRQGEGLTGKEGRSGRSYHFQAPTLLTMFSRLTMLANYSYGLAIFRRGFRLAGLWHER</sequence>
<evidence type="ECO:0000313" key="2">
    <source>
        <dbReference type="EMBL" id="KZS92040.1"/>
    </source>
</evidence>
<proteinExistence type="predicted"/>
<protein>
    <submittedName>
        <fullName evidence="2">Uncharacterized protein</fullName>
    </submittedName>
</protein>
<gene>
    <name evidence="2" type="ORF">SISNIDRAFT_130643</name>
</gene>